<evidence type="ECO:0000256" key="3">
    <source>
        <dbReference type="ARBA" id="ARBA00022692"/>
    </source>
</evidence>
<evidence type="ECO:0000259" key="8">
    <source>
        <dbReference type="Pfam" id="PF12704"/>
    </source>
</evidence>
<evidence type="ECO:0000256" key="2">
    <source>
        <dbReference type="ARBA" id="ARBA00022475"/>
    </source>
</evidence>
<dbReference type="InterPro" id="IPR050250">
    <property type="entry name" value="Macrolide_Exporter_MacB"/>
</dbReference>
<feature type="transmembrane region" description="Helical" evidence="6">
    <location>
        <begin position="375"/>
        <end position="399"/>
    </location>
</feature>
<dbReference type="STRING" id="1150600.ADIARSV_3321"/>
<keyword evidence="3 6" id="KW-0812">Transmembrane</keyword>
<feature type="transmembrane region" description="Helical" evidence="6">
    <location>
        <begin position="75"/>
        <end position="102"/>
    </location>
</feature>
<evidence type="ECO:0000313" key="10">
    <source>
        <dbReference type="Proteomes" id="UP000014174"/>
    </source>
</evidence>
<dbReference type="PANTHER" id="PTHR30572:SF18">
    <property type="entry name" value="ABC-TYPE MACROLIDE FAMILY EXPORT SYSTEM PERMEASE COMPONENT 2"/>
    <property type="match status" value="1"/>
</dbReference>
<comment type="subcellular location">
    <subcellularLocation>
        <location evidence="1">Cell membrane</location>
        <topology evidence="1">Multi-pass membrane protein</topology>
    </subcellularLocation>
</comment>
<feature type="transmembrane region" description="Helical" evidence="6">
    <location>
        <begin position="32"/>
        <end position="55"/>
    </location>
</feature>
<gene>
    <name evidence="9" type="ORF">ADIARSV_3321</name>
</gene>
<feature type="transmembrane region" description="Helical" evidence="6">
    <location>
        <begin position="123"/>
        <end position="144"/>
    </location>
</feature>
<protein>
    <submittedName>
        <fullName evidence="9">Putative ABC transporter permease</fullName>
    </submittedName>
</protein>
<sequence>MNLATARSANRAKEVGVRKVLGSSRSYLITQFLTESVLVTFVAAVLAFTAALFLLPLFNQLSGKEMVVSAQSFTWLVPLFVVLVLLIGVSAGAYPAFFLSAFQPIQVLKGKLSTGFKASGLRNFLVVFQFSISIFLIIGTLVIYKQLNYIQTKNLGYNRDQVVIVQNSFELNDQAKLFKQEVKRLPGVLNATLTGYLPTANWHNTAMFYKDASLDPKRSLFPETWGVDEDYIDALGMTMASGRSFSKDMLTDSSGIIINESAAKFLDLKEPLNKTLFKSNGGERTQSNTKTYHIIGVVKDFNFSSLRENISPVVLFLDTNNGALSIRVKTTDIKNVMSQIEHTWKSISPNVPINMSFMDQDFDATYRSEQRIGKLFVLFTTLAISIACLGLFGLAAFAAEQRSKEIGIRKILGATVPVIVRMLSFDFLKLVMLSIVIASPLAWFLMYKWLQDFAYRVEIQWWIVLIAGVAALLIAFLTISFQSVKAALSNQVKSLRSE</sequence>
<feature type="domain" description="ABC3 transporter permease C-terminal" evidence="7">
    <location>
        <begin position="7"/>
        <end position="102"/>
    </location>
</feature>
<dbReference type="InterPro" id="IPR025857">
    <property type="entry name" value="MacB_PCD"/>
</dbReference>
<dbReference type="Pfam" id="PF02687">
    <property type="entry name" value="FtsX"/>
    <property type="match status" value="2"/>
</dbReference>
<keyword evidence="5 6" id="KW-0472">Membrane</keyword>
<organism evidence="9 10">
    <name type="scientific">Arcticibacter svalbardensis MN12-7</name>
    <dbReference type="NCBI Taxonomy" id="1150600"/>
    <lineage>
        <taxon>Bacteria</taxon>
        <taxon>Pseudomonadati</taxon>
        <taxon>Bacteroidota</taxon>
        <taxon>Sphingobacteriia</taxon>
        <taxon>Sphingobacteriales</taxon>
        <taxon>Sphingobacteriaceae</taxon>
        <taxon>Arcticibacter</taxon>
    </lineage>
</organism>
<dbReference type="GO" id="GO:0005886">
    <property type="term" value="C:plasma membrane"/>
    <property type="evidence" value="ECO:0007669"/>
    <property type="project" value="UniProtKB-SubCell"/>
</dbReference>
<feature type="domain" description="MacB-like periplasmic core" evidence="8">
    <location>
        <begin position="131"/>
        <end position="313"/>
    </location>
</feature>
<dbReference type="Pfam" id="PF12704">
    <property type="entry name" value="MacB_PCD"/>
    <property type="match status" value="1"/>
</dbReference>
<dbReference type="GO" id="GO:0022857">
    <property type="term" value="F:transmembrane transporter activity"/>
    <property type="evidence" value="ECO:0007669"/>
    <property type="project" value="TreeGrafter"/>
</dbReference>
<keyword evidence="2" id="KW-1003">Cell membrane</keyword>
<evidence type="ECO:0000313" key="9">
    <source>
        <dbReference type="EMBL" id="EOR93499.1"/>
    </source>
</evidence>
<evidence type="ECO:0000256" key="4">
    <source>
        <dbReference type="ARBA" id="ARBA00022989"/>
    </source>
</evidence>
<evidence type="ECO:0000256" key="5">
    <source>
        <dbReference type="ARBA" id="ARBA00023136"/>
    </source>
</evidence>
<feature type="transmembrane region" description="Helical" evidence="6">
    <location>
        <begin position="427"/>
        <end position="447"/>
    </location>
</feature>
<evidence type="ECO:0000256" key="6">
    <source>
        <dbReference type="SAM" id="Phobius"/>
    </source>
</evidence>
<dbReference type="InterPro" id="IPR003838">
    <property type="entry name" value="ABC3_permease_C"/>
</dbReference>
<feature type="domain" description="ABC3 transporter permease C-terminal" evidence="7">
    <location>
        <begin position="378"/>
        <end position="485"/>
    </location>
</feature>
<accession>R9GX08</accession>
<comment type="caution">
    <text evidence="9">The sequence shown here is derived from an EMBL/GenBank/DDBJ whole genome shotgun (WGS) entry which is preliminary data.</text>
</comment>
<reference evidence="9 10" key="1">
    <citation type="journal article" date="2013" name="Genome Announc.">
        <title>Draft Genome Sequence of Arcticibacter svalbardensis Strain MN12-7T, a Member of the Family Sphingobacteriaceae Isolated from an Arctic Soil Sample.</title>
        <authorList>
            <person name="Shivaji S."/>
            <person name="Ara S."/>
            <person name="Prasad S."/>
            <person name="Manasa B.P."/>
            <person name="Begum Z."/>
            <person name="Singh A."/>
            <person name="Kumar Pinnaka A."/>
        </authorList>
    </citation>
    <scope>NUCLEOTIDE SEQUENCE [LARGE SCALE GENOMIC DNA]</scope>
    <source>
        <strain evidence="9 10">MN12-7</strain>
    </source>
</reference>
<name>R9GX08_9SPHI</name>
<feature type="transmembrane region" description="Helical" evidence="6">
    <location>
        <begin position="459"/>
        <end position="481"/>
    </location>
</feature>
<evidence type="ECO:0000259" key="7">
    <source>
        <dbReference type="Pfam" id="PF02687"/>
    </source>
</evidence>
<dbReference type="EMBL" id="AQPN01000111">
    <property type="protein sequence ID" value="EOR93499.1"/>
    <property type="molecule type" value="Genomic_DNA"/>
</dbReference>
<keyword evidence="4 6" id="KW-1133">Transmembrane helix</keyword>
<dbReference type="PATRIC" id="fig|1150600.3.peg.3290"/>
<dbReference type="PANTHER" id="PTHR30572">
    <property type="entry name" value="MEMBRANE COMPONENT OF TRANSPORTER-RELATED"/>
    <property type="match status" value="1"/>
</dbReference>
<dbReference type="Proteomes" id="UP000014174">
    <property type="component" value="Unassembled WGS sequence"/>
</dbReference>
<dbReference type="eggNOG" id="COG0577">
    <property type="taxonomic scope" value="Bacteria"/>
</dbReference>
<proteinExistence type="predicted"/>
<dbReference type="AlphaFoldDB" id="R9GX08"/>
<keyword evidence="10" id="KW-1185">Reference proteome</keyword>
<evidence type="ECO:0000256" key="1">
    <source>
        <dbReference type="ARBA" id="ARBA00004651"/>
    </source>
</evidence>